<dbReference type="InterPro" id="IPR036069">
    <property type="entry name" value="DUF34/NIF3_sf"/>
</dbReference>
<evidence type="ECO:0000256" key="1">
    <source>
        <dbReference type="ARBA" id="ARBA00006964"/>
    </source>
</evidence>
<evidence type="ECO:0000256" key="4">
    <source>
        <dbReference type="ARBA" id="ARBA00022723"/>
    </source>
</evidence>
<feature type="binding site" evidence="5">
    <location>
        <position position="65"/>
    </location>
    <ligand>
        <name>a divalent metal cation</name>
        <dbReference type="ChEBI" id="CHEBI:60240"/>
        <label>1</label>
    </ligand>
</feature>
<name>A0A9W5RCS1_9ACTO</name>
<dbReference type="SUPFAM" id="SSF102705">
    <property type="entry name" value="NIF3 (NGG1p interacting factor 3)-like"/>
    <property type="match status" value="1"/>
</dbReference>
<dbReference type="GO" id="GO:0046872">
    <property type="term" value="F:metal ion binding"/>
    <property type="evidence" value="ECO:0007669"/>
    <property type="project" value="UniProtKB-KW"/>
</dbReference>
<dbReference type="EMBL" id="AGWN01000005">
    <property type="protein sequence ID" value="EPD29390.1"/>
    <property type="molecule type" value="Genomic_DNA"/>
</dbReference>
<comment type="similarity">
    <text evidence="1">Belongs to the GTP cyclohydrolase I type 2/NIF3 family.</text>
</comment>
<protein>
    <recommendedName>
        <fullName evidence="3">GTP cyclohydrolase 1 type 2 homolog</fullName>
    </recommendedName>
</protein>
<feature type="binding site" evidence="5">
    <location>
        <position position="237"/>
    </location>
    <ligand>
        <name>a divalent metal cation</name>
        <dbReference type="ChEBI" id="CHEBI:60240"/>
        <label>1</label>
    </ligand>
</feature>
<evidence type="ECO:0000256" key="2">
    <source>
        <dbReference type="ARBA" id="ARBA00011643"/>
    </source>
</evidence>
<dbReference type="PANTHER" id="PTHR13799:SF14">
    <property type="entry name" value="GTP CYCLOHYDROLASE 1 TYPE 2 HOMOLOG"/>
    <property type="match status" value="1"/>
</dbReference>
<dbReference type="RefSeq" id="WP_016445023.1">
    <property type="nucleotide sequence ID" value="NZ_KE150268.1"/>
</dbReference>
<sequence length="279" mass="30300">MLNVAQIMEIMEARYPQRLQESWDKNGLIVGDPEQKVSKILLAVDPVAETVAQAIEDDYDMLITHHPLYLRGTSFVSRLDYKGRIVHDLIKSDVALMNAHTNADSAARGVAWALAQAVGIEGEPFDPIDEDEAGTARDLGRIGKLEAPQTLREFADLVAKALPAGPHGIFVGAPGGDLEAPVRTVAVSGGSGDSFLVRARELGADVYVTADLRHHPASEHLEEGGPALICGSHWATEWLWLPHLADDLEEAAEETGVQLQVDVSRFVTEPWNLHLETLG</sequence>
<dbReference type="Pfam" id="PF01784">
    <property type="entry name" value="DUF34_NIF3"/>
    <property type="match status" value="1"/>
</dbReference>
<organism evidence="6 7">
    <name type="scientific">Gleimia europaea ACS-120-V-Col10b</name>
    <dbReference type="NCBI Taxonomy" id="883069"/>
    <lineage>
        <taxon>Bacteria</taxon>
        <taxon>Bacillati</taxon>
        <taxon>Actinomycetota</taxon>
        <taxon>Actinomycetes</taxon>
        <taxon>Actinomycetales</taxon>
        <taxon>Actinomycetaceae</taxon>
        <taxon>Gleimia</taxon>
    </lineage>
</organism>
<comment type="subunit">
    <text evidence="2">Homohexamer.</text>
</comment>
<feature type="binding site" evidence="5">
    <location>
        <position position="104"/>
    </location>
    <ligand>
        <name>a divalent metal cation</name>
        <dbReference type="ChEBI" id="CHEBI:60240"/>
        <label>1</label>
    </ligand>
</feature>
<dbReference type="FunFam" id="3.40.1390.30:FF:000001">
    <property type="entry name" value="GTP cyclohydrolase 1 type 2"/>
    <property type="match status" value="1"/>
</dbReference>
<proteinExistence type="inferred from homology"/>
<dbReference type="GO" id="GO:0005737">
    <property type="term" value="C:cytoplasm"/>
    <property type="evidence" value="ECO:0007669"/>
    <property type="project" value="TreeGrafter"/>
</dbReference>
<feature type="binding site" evidence="5">
    <location>
        <position position="233"/>
    </location>
    <ligand>
        <name>a divalent metal cation</name>
        <dbReference type="ChEBI" id="CHEBI:60240"/>
        <label>1</label>
    </ligand>
</feature>
<evidence type="ECO:0000313" key="7">
    <source>
        <dbReference type="Proteomes" id="UP000014387"/>
    </source>
</evidence>
<dbReference type="Proteomes" id="UP000014387">
    <property type="component" value="Unassembled WGS sequence"/>
</dbReference>
<accession>A0A9W5RCS1</accession>
<feature type="binding site" evidence="5">
    <location>
        <position position="66"/>
    </location>
    <ligand>
        <name>a divalent metal cation</name>
        <dbReference type="ChEBI" id="CHEBI:60240"/>
        <label>1</label>
    </ligand>
</feature>
<keyword evidence="4 5" id="KW-0479">Metal-binding</keyword>
<evidence type="ECO:0000256" key="5">
    <source>
        <dbReference type="PIRSR" id="PIRSR602678-1"/>
    </source>
</evidence>
<evidence type="ECO:0000256" key="3">
    <source>
        <dbReference type="ARBA" id="ARBA00022112"/>
    </source>
</evidence>
<dbReference type="NCBIfam" id="TIGR00486">
    <property type="entry name" value="YbgI_SA1388"/>
    <property type="match status" value="1"/>
</dbReference>
<dbReference type="AlphaFoldDB" id="A0A9W5RCS1"/>
<keyword evidence="7" id="KW-1185">Reference proteome</keyword>
<evidence type="ECO:0000313" key="6">
    <source>
        <dbReference type="EMBL" id="EPD29390.1"/>
    </source>
</evidence>
<dbReference type="InterPro" id="IPR002678">
    <property type="entry name" value="DUF34/NIF3"/>
</dbReference>
<gene>
    <name evidence="6" type="ORF">HMPREF9238_01707</name>
</gene>
<dbReference type="Gene3D" id="3.40.1390.30">
    <property type="entry name" value="NIF3 (NGG1p interacting factor 3)-like"/>
    <property type="match status" value="2"/>
</dbReference>
<comment type="caution">
    <text evidence="6">The sequence shown here is derived from an EMBL/GenBank/DDBJ whole genome shotgun (WGS) entry which is preliminary data.</text>
</comment>
<reference evidence="6 7" key="1">
    <citation type="submission" date="2013-05" db="EMBL/GenBank/DDBJ databases">
        <title>The Genome Sequence of Actinomyces europaeus ACS-120-V-COL10B.</title>
        <authorList>
            <consortium name="The Broad Institute Genomics Platform"/>
            <person name="Earl A."/>
            <person name="Ward D."/>
            <person name="Feldgarden M."/>
            <person name="Gevers D."/>
            <person name="Saerens B."/>
            <person name="Vaneechoutte M."/>
            <person name="Walker B."/>
            <person name="Young S."/>
            <person name="Zeng Q."/>
            <person name="Gargeya S."/>
            <person name="Fitzgerald M."/>
            <person name="Haas B."/>
            <person name="Abouelleil A."/>
            <person name="Allen A.W."/>
            <person name="Alvarado L."/>
            <person name="Arachchi H.M."/>
            <person name="Berlin A.M."/>
            <person name="Chapman S.B."/>
            <person name="Gainer-Dewar J."/>
            <person name="Goldberg J."/>
            <person name="Griggs A."/>
            <person name="Gujja S."/>
            <person name="Hansen M."/>
            <person name="Howarth C."/>
            <person name="Imamovic A."/>
            <person name="Ireland A."/>
            <person name="Larimer J."/>
            <person name="McCowan C."/>
            <person name="Murphy C."/>
            <person name="Pearson M."/>
            <person name="Poon T.W."/>
            <person name="Priest M."/>
            <person name="Roberts A."/>
            <person name="Saif S."/>
            <person name="Shea T."/>
            <person name="Sisk P."/>
            <person name="Sykes S."/>
            <person name="Wortman J."/>
            <person name="Nusbaum C."/>
            <person name="Birren B."/>
        </authorList>
    </citation>
    <scope>NUCLEOTIDE SEQUENCE [LARGE SCALE GENOMIC DNA]</scope>
    <source>
        <strain evidence="6 7">ACS-120-V-Col10b</strain>
    </source>
</reference>
<dbReference type="PANTHER" id="PTHR13799">
    <property type="entry name" value="NGG1 INTERACTING FACTOR 3"/>
    <property type="match status" value="1"/>
</dbReference>